<evidence type="ECO:0000256" key="4">
    <source>
        <dbReference type="ARBA" id="ARBA00023136"/>
    </source>
</evidence>
<keyword evidence="2 5" id="KW-0812">Transmembrane</keyword>
<name>A0A2D2LY45_FAUOS</name>
<feature type="transmembrane region" description="Helical" evidence="5">
    <location>
        <begin position="118"/>
        <end position="140"/>
    </location>
</feature>
<evidence type="ECO:0000256" key="5">
    <source>
        <dbReference type="SAM" id="Phobius"/>
    </source>
</evidence>
<proteinExistence type="predicted"/>
<dbReference type="GO" id="GO:0005524">
    <property type="term" value="F:ATP binding"/>
    <property type="evidence" value="ECO:0007669"/>
    <property type="project" value="InterPro"/>
</dbReference>
<dbReference type="Proteomes" id="UP000229340">
    <property type="component" value="Plasmid pNP7-3"/>
</dbReference>
<feature type="transmembrane region" description="Helical" evidence="5">
    <location>
        <begin position="45"/>
        <end position="68"/>
    </location>
</feature>
<dbReference type="Gene3D" id="1.20.1560.10">
    <property type="entry name" value="ABC transporter type 1, transmembrane domain"/>
    <property type="match status" value="1"/>
</dbReference>
<evidence type="ECO:0000313" key="7">
    <source>
        <dbReference type="Proteomes" id="UP000229340"/>
    </source>
</evidence>
<evidence type="ECO:0000256" key="2">
    <source>
        <dbReference type="ARBA" id="ARBA00022692"/>
    </source>
</evidence>
<comment type="subcellular location">
    <subcellularLocation>
        <location evidence="1">Cell membrane</location>
        <topology evidence="1">Multi-pass membrane protein</topology>
    </subcellularLocation>
</comment>
<protein>
    <submittedName>
        <fullName evidence="6">Uncharacterized protein</fullName>
    </submittedName>
</protein>
<accession>A0A2D2LY45</accession>
<reference evidence="7" key="1">
    <citation type="submission" date="2017-10" db="EMBL/GenBank/DDBJ databases">
        <title>Complete genome sequence of Moraxella osloensis NP7 isolated from human skin.</title>
        <authorList>
            <person name="Lee K."/>
            <person name="Lim J.Y."/>
            <person name="Hwang I."/>
        </authorList>
    </citation>
    <scope>NUCLEOTIDE SEQUENCE [LARGE SCALE GENOMIC DNA]</scope>
    <source>
        <strain evidence="7">NP7</strain>
        <plasmid evidence="7">pnp7-3</plasmid>
    </source>
</reference>
<keyword evidence="4 5" id="KW-0472">Membrane</keyword>
<geneLocation type="plasmid" evidence="7">
    <name>pnp7-3</name>
</geneLocation>
<evidence type="ECO:0000256" key="3">
    <source>
        <dbReference type="ARBA" id="ARBA00022989"/>
    </source>
</evidence>
<dbReference type="GO" id="GO:0005886">
    <property type="term" value="C:plasma membrane"/>
    <property type="evidence" value="ECO:0007669"/>
    <property type="project" value="UniProtKB-SubCell"/>
</dbReference>
<organism evidence="6 7">
    <name type="scientific">Faucicola osloensis</name>
    <name type="common">Moraxella osloensis</name>
    <dbReference type="NCBI Taxonomy" id="34062"/>
    <lineage>
        <taxon>Bacteria</taxon>
        <taxon>Pseudomonadati</taxon>
        <taxon>Pseudomonadota</taxon>
        <taxon>Gammaproteobacteria</taxon>
        <taxon>Moraxellales</taxon>
        <taxon>Moraxellaceae</taxon>
        <taxon>Faucicola</taxon>
    </lineage>
</organism>
<feature type="transmembrane region" description="Helical" evidence="5">
    <location>
        <begin position="229"/>
        <end position="247"/>
    </location>
</feature>
<dbReference type="SUPFAM" id="SSF90123">
    <property type="entry name" value="ABC transporter transmembrane region"/>
    <property type="match status" value="1"/>
</dbReference>
<evidence type="ECO:0000256" key="1">
    <source>
        <dbReference type="ARBA" id="ARBA00004651"/>
    </source>
</evidence>
<keyword evidence="3 5" id="KW-1133">Transmembrane helix</keyword>
<evidence type="ECO:0000313" key="6">
    <source>
        <dbReference type="EMBL" id="ATR79965.1"/>
    </source>
</evidence>
<sequence length="323" mass="36770">MISKNKFLKAAIVLVLVQQILLAISTYLVALAGKSLGNGKAADTLLYIMWFFIIALLAYISSSFNNFLVLKLKNSLWKDYIQLFFKKHCLTQDFNTIENKNQTTAWLSGEANLTIEEISYFIIDTVSMYLNVVFTFAIFLFTLGRIYSAIIAISLVSSLILVSLLNNKIEQLASKSQTERLSINTYLPTHWDYLLNSSTKFLNNSQKELNSRLQSLFVTLEKYTLWEQLLATIPIIISVPLLVFYIFSSQSTQNLAKLGVLLAVLPRTLQLLGNVHELSISNSRLIFIRSKYKRLLSFSLIENKPESNITAEKIQIFIILPEN</sequence>
<dbReference type="EMBL" id="CP024446">
    <property type="protein sequence ID" value="ATR79965.1"/>
    <property type="molecule type" value="Genomic_DNA"/>
</dbReference>
<keyword evidence="6" id="KW-0614">Plasmid</keyword>
<dbReference type="RefSeq" id="WP_100271279.1">
    <property type="nucleotide sequence ID" value="NZ_CP024446.1"/>
</dbReference>
<dbReference type="InterPro" id="IPR036640">
    <property type="entry name" value="ABC1_TM_sf"/>
</dbReference>
<dbReference type="AlphaFoldDB" id="A0A2D2LY45"/>
<feature type="transmembrane region" description="Helical" evidence="5">
    <location>
        <begin position="12"/>
        <end position="33"/>
    </location>
</feature>
<gene>
    <name evidence="6" type="ORF">NP7_11440</name>
</gene>